<keyword evidence="1" id="KW-0614">Plasmid</keyword>
<protein>
    <submittedName>
        <fullName evidence="1">Uncharacterized protein</fullName>
    </submittedName>
</protein>
<accession>A0A7G6T470</accession>
<evidence type="ECO:0000313" key="2">
    <source>
        <dbReference type="Proteomes" id="UP000515465"/>
    </source>
</evidence>
<organism evidence="1 2">
    <name type="scientific">Mesorhizobium huakuii</name>
    <dbReference type="NCBI Taxonomy" id="28104"/>
    <lineage>
        <taxon>Bacteria</taxon>
        <taxon>Pseudomonadati</taxon>
        <taxon>Pseudomonadota</taxon>
        <taxon>Alphaproteobacteria</taxon>
        <taxon>Hyphomicrobiales</taxon>
        <taxon>Phyllobacteriaceae</taxon>
        <taxon>Mesorhizobium</taxon>
    </lineage>
</organism>
<evidence type="ECO:0000313" key="1">
    <source>
        <dbReference type="EMBL" id="QND61552.1"/>
    </source>
</evidence>
<name>A0A7G6T470_9HYPH</name>
<reference evidence="2" key="1">
    <citation type="journal article" date="2020" name="Mol. Plant Microbe">
        <title>Rhizobial microsymbionts of the narrowly endemic Oxytropis species growing in Kamchatka are characterized by significant genetic diversity and possess a set of genes that are associated with T3SS and T6SS secretion systems and can affect the development of symbiosis.</title>
        <authorList>
            <person name="Safronova V."/>
            <person name="Guro P."/>
            <person name="Sazanova A."/>
            <person name="Kuznetsova I."/>
            <person name="Belimov A."/>
            <person name="Yakubov V."/>
            <person name="Chirak E."/>
            <person name="Afonin A."/>
            <person name="Gogolev Y."/>
            <person name="Andronov E."/>
            <person name="Tikhonovich I."/>
        </authorList>
    </citation>
    <scope>NUCLEOTIDE SEQUENCE [LARGE SCALE GENOMIC DNA]</scope>
    <source>
        <strain evidence="2">583</strain>
        <plasmid evidence="2">p_2</plasmid>
    </source>
</reference>
<dbReference type="AlphaFoldDB" id="A0A7G6T470"/>
<dbReference type="Proteomes" id="UP000515465">
    <property type="component" value="Plasmid p_2"/>
</dbReference>
<sequence length="85" mass="9249">MADDDMSDVENPEVSADGVDASARRLSALRLNANRRSDAARLPSNDDLLIAVKDTTLSRIKNIYIVSLDLKGSFTSLAQTLQRAD</sequence>
<geneLocation type="plasmid" evidence="1 2">
    <name>p_2</name>
</geneLocation>
<dbReference type="EMBL" id="CP050297">
    <property type="protein sequence ID" value="QND61552.1"/>
    <property type="molecule type" value="Genomic_DNA"/>
</dbReference>
<proteinExistence type="predicted"/>
<dbReference type="RefSeq" id="WP_183465446.1">
    <property type="nucleotide sequence ID" value="NZ_CP050297.1"/>
</dbReference>
<gene>
    <name evidence="1" type="ORF">HB778_35065</name>
</gene>